<evidence type="ECO:0000313" key="8">
    <source>
        <dbReference type="EMBL" id="MEJ8820998.1"/>
    </source>
</evidence>
<keyword evidence="5 7" id="KW-1133">Transmembrane helix</keyword>
<evidence type="ECO:0000256" key="2">
    <source>
        <dbReference type="ARBA" id="ARBA00006228"/>
    </source>
</evidence>
<keyword evidence="6 7" id="KW-0472">Membrane</keyword>
<dbReference type="PIRSF" id="PIRSF019239">
    <property type="entry name" value="MrpE"/>
    <property type="match status" value="1"/>
</dbReference>
<dbReference type="PANTHER" id="PTHR34584">
    <property type="entry name" value="NA(+)/H(+) ANTIPORTER SUBUNIT E1"/>
    <property type="match status" value="1"/>
</dbReference>
<evidence type="ECO:0000256" key="5">
    <source>
        <dbReference type="ARBA" id="ARBA00022989"/>
    </source>
</evidence>
<feature type="transmembrane region" description="Helical" evidence="7">
    <location>
        <begin position="104"/>
        <end position="123"/>
    </location>
</feature>
<dbReference type="NCBIfam" id="NF006518">
    <property type="entry name" value="PRK08965.1-2"/>
    <property type="match status" value="1"/>
</dbReference>
<dbReference type="NCBIfam" id="NF006520">
    <property type="entry name" value="PRK08965.1-4"/>
    <property type="match status" value="1"/>
</dbReference>
<comment type="caution">
    <text evidence="8">The sequence shown here is derived from an EMBL/GenBank/DDBJ whole genome shotgun (WGS) entry which is preliminary data.</text>
</comment>
<dbReference type="Proteomes" id="UP001363010">
    <property type="component" value="Unassembled WGS sequence"/>
</dbReference>
<protein>
    <submittedName>
        <fullName evidence="8">Na+/H+ antiporter subunit E</fullName>
    </submittedName>
</protein>
<dbReference type="PANTHER" id="PTHR34584:SF1">
    <property type="entry name" value="NA(+)_H(+) ANTIPORTER SUBUNIT E1"/>
    <property type="match status" value="1"/>
</dbReference>
<keyword evidence="9" id="KW-1185">Reference proteome</keyword>
<dbReference type="RefSeq" id="WP_340362020.1">
    <property type="nucleotide sequence ID" value="NZ_JBBKZV010000001.1"/>
</dbReference>
<name>A0ABU8VU70_9BURK</name>
<dbReference type="EMBL" id="JBBKZV010000001">
    <property type="protein sequence ID" value="MEJ8820998.1"/>
    <property type="molecule type" value="Genomic_DNA"/>
</dbReference>
<keyword evidence="3" id="KW-1003">Cell membrane</keyword>
<evidence type="ECO:0000313" key="9">
    <source>
        <dbReference type="Proteomes" id="UP001363010"/>
    </source>
</evidence>
<proteinExistence type="inferred from homology"/>
<evidence type="ECO:0000256" key="3">
    <source>
        <dbReference type="ARBA" id="ARBA00022475"/>
    </source>
</evidence>
<evidence type="ECO:0000256" key="6">
    <source>
        <dbReference type="ARBA" id="ARBA00023136"/>
    </source>
</evidence>
<keyword evidence="4 7" id="KW-0812">Transmembrane</keyword>
<dbReference type="Pfam" id="PF01899">
    <property type="entry name" value="MNHE"/>
    <property type="match status" value="1"/>
</dbReference>
<sequence>MNRWIPLPPLSVVLFVVWVLLNQSVDAGTLLLAAVLAIAVPLITRSLRPAGAHVRRPALLFKLAGHVAVDLVVSALDVARLLLTRRTRAIRSRFVRVPLDLRDPNGLAMLAMVLCLTPGTAWAELALDRSTLLIHVFDVDDEEAFIALVKQRYERLLMEIFE</sequence>
<evidence type="ECO:0000256" key="7">
    <source>
        <dbReference type="SAM" id="Phobius"/>
    </source>
</evidence>
<comment type="similarity">
    <text evidence="2">Belongs to the CPA3 antiporters (TC 2.A.63) subunit E family.</text>
</comment>
<comment type="subcellular location">
    <subcellularLocation>
        <location evidence="1">Cell membrane</location>
        <topology evidence="1">Multi-pass membrane protein</topology>
    </subcellularLocation>
</comment>
<evidence type="ECO:0000256" key="4">
    <source>
        <dbReference type="ARBA" id="ARBA00022692"/>
    </source>
</evidence>
<dbReference type="InterPro" id="IPR002758">
    <property type="entry name" value="Cation_antiport_E"/>
</dbReference>
<accession>A0ABU8VU70</accession>
<gene>
    <name evidence="8" type="ORF">WKW80_02970</name>
</gene>
<organism evidence="8 9">
    <name type="scientific">Variovorax humicola</name>
    <dbReference type="NCBI Taxonomy" id="1769758"/>
    <lineage>
        <taxon>Bacteria</taxon>
        <taxon>Pseudomonadati</taxon>
        <taxon>Pseudomonadota</taxon>
        <taxon>Betaproteobacteria</taxon>
        <taxon>Burkholderiales</taxon>
        <taxon>Comamonadaceae</taxon>
        <taxon>Variovorax</taxon>
    </lineage>
</organism>
<evidence type="ECO:0000256" key="1">
    <source>
        <dbReference type="ARBA" id="ARBA00004651"/>
    </source>
</evidence>
<reference evidence="8 9" key="1">
    <citation type="submission" date="2024-03" db="EMBL/GenBank/DDBJ databases">
        <title>Novel species of the genus Variovorax.</title>
        <authorList>
            <person name="Liu Q."/>
            <person name="Xin Y.-H."/>
        </authorList>
    </citation>
    <scope>NUCLEOTIDE SEQUENCE [LARGE SCALE GENOMIC DNA]</scope>
    <source>
        <strain evidence="8 9">KACC 18501</strain>
    </source>
</reference>
<feature type="transmembrane region" description="Helical" evidence="7">
    <location>
        <begin position="63"/>
        <end position="83"/>
    </location>
</feature>